<evidence type="ECO:0000313" key="2">
    <source>
        <dbReference type="Proteomes" id="UP000292702"/>
    </source>
</evidence>
<dbReference type="EMBL" id="RWJN01000417">
    <property type="protein sequence ID" value="TCD61928.1"/>
    <property type="molecule type" value="Genomic_DNA"/>
</dbReference>
<dbReference type="SUPFAM" id="SSF53335">
    <property type="entry name" value="S-adenosyl-L-methionine-dependent methyltransferases"/>
    <property type="match status" value="1"/>
</dbReference>
<evidence type="ECO:0008006" key="3">
    <source>
        <dbReference type="Google" id="ProtNLM"/>
    </source>
</evidence>
<dbReference type="Gene3D" id="3.40.50.150">
    <property type="entry name" value="Vaccinia Virus protein VP39"/>
    <property type="match status" value="1"/>
</dbReference>
<dbReference type="OrthoDB" id="433955at2759"/>
<dbReference type="Proteomes" id="UP000292702">
    <property type="component" value="Unassembled WGS sequence"/>
</dbReference>
<gene>
    <name evidence="1" type="ORF">EIP91_007696</name>
</gene>
<keyword evidence="2" id="KW-1185">Reference proteome</keyword>
<name>A0A4R0RE54_9APHY</name>
<organism evidence="1 2">
    <name type="scientific">Steccherinum ochraceum</name>
    <dbReference type="NCBI Taxonomy" id="92696"/>
    <lineage>
        <taxon>Eukaryota</taxon>
        <taxon>Fungi</taxon>
        <taxon>Dikarya</taxon>
        <taxon>Basidiomycota</taxon>
        <taxon>Agaricomycotina</taxon>
        <taxon>Agaricomycetes</taxon>
        <taxon>Polyporales</taxon>
        <taxon>Steccherinaceae</taxon>
        <taxon>Steccherinum</taxon>
    </lineage>
</organism>
<dbReference type="STRING" id="92696.A0A4R0RE54"/>
<dbReference type="InterPro" id="IPR019410">
    <property type="entry name" value="Methyltransf_16"/>
</dbReference>
<dbReference type="GO" id="GO:0008757">
    <property type="term" value="F:S-adenosylmethionine-dependent methyltransferase activity"/>
    <property type="evidence" value="ECO:0007669"/>
    <property type="project" value="UniProtKB-ARBA"/>
</dbReference>
<comment type="caution">
    <text evidence="1">The sequence shown here is derived from an EMBL/GenBank/DDBJ whole genome shotgun (WGS) entry which is preliminary data.</text>
</comment>
<evidence type="ECO:0000313" key="1">
    <source>
        <dbReference type="EMBL" id="TCD61928.1"/>
    </source>
</evidence>
<reference evidence="1 2" key="1">
    <citation type="submission" date="2018-11" db="EMBL/GenBank/DDBJ databases">
        <title>Genome assembly of Steccherinum ochraceum LE-BIN_3174, the white-rot fungus of the Steccherinaceae family (The Residual Polyporoid clade, Polyporales, Basidiomycota).</title>
        <authorList>
            <person name="Fedorova T.V."/>
            <person name="Glazunova O.A."/>
            <person name="Landesman E.O."/>
            <person name="Moiseenko K.V."/>
            <person name="Psurtseva N.V."/>
            <person name="Savinova O.S."/>
            <person name="Shakhova N.V."/>
            <person name="Tyazhelova T.V."/>
            <person name="Vasina D.V."/>
        </authorList>
    </citation>
    <scope>NUCLEOTIDE SEQUENCE [LARGE SCALE GENOMIC DNA]</scope>
    <source>
        <strain evidence="1 2">LE-BIN_3174</strain>
    </source>
</reference>
<dbReference type="Pfam" id="PF10294">
    <property type="entry name" value="Methyltransf_16"/>
    <property type="match status" value="1"/>
</dbReference>
<protein>
    <recommendedName>
        <fullName evidence="3">S-adenosylmethionine-dependent methyltransferase</fullName>
    </recommendedName>
</protein>
<dbReference type="InterPro" id="IPR029063">
    <property type="entry name" value="SAM-dependent_MTases_sf"/>
</dbReference>
<proteinExistence type="predicted"/>
<dbReference type="PANTHER" id="PTHR14614">
    <property type="entry name" value="HEPATOCELLULAR CARCINOMA-ASSOCIATED ANTIGEN"/>
    <property type="match status" value="1"/>
</dbReference>
<dbReference type="AlphaFoldDB" id="A0A4R0RE54"/>
<sequence>MAITHPLNPPSSQLPPIAKIKTTPVQDIAHAIGYLRLLYNPDVRGTRCVGRKLVFSASRIASDSTEAFSEGHEVAINPSSTSDSSSSLDALRGDEFERSYAIRWLTSLVARADILAARDDRSFDPGDPEAYDLAWENLIEDAAALLAVCAGTASAGSISRAFAFRHKTGREVKVQITDVPLENQDYSSVGAQTWGSACLLAEMIVDNPGAFGLGYSDPSQRPMRVLELGAGTGLVSMTVGGLFKGFFGSDKASVIATDFHLSVLQNLHKNIAFNTSSWPEPCPVTIAAHHLDWSNLPASPGPPPFNQSFDQIFGADVIYEINHAAWIRSCIERFLRKASNSSTDVPRFHLVTPLRPTHTAEAQTVEEVFPFASQTTASSSGTPTLGIISKEILLCEVQGGLRSRTTNGNLVEYVYYTIAWV</sequence>
<accession>A0A4R0RE54</accession>
<dbReference type="PANTHER" id="PTHR14614:SF147">
    <property type="entry name" value="S-ADENOSYLMETHIONINE-DEPENDENT METHYLTRANSFERASE OF THE SEVEN BETA-STRAND FAMILY"/>
    <property type="match status" value="1"/>
</dbReference>